<evidence type="ECO:0000313" key="2">
    <source>
        <dbReference type="EMBL" id="RDB02293.1"/>
    </source>
</evidence>
<feature type="region of interest" description="Disordered" evidence="1">
    <location>
        <begin position="1"/>
        <end position="35"/>
    </location>
</feature>
<evidence type="ECO:0000256" key="1">
    <source>
        <dbReference type="SAM" id="MobiDB-lite"/>
    </source>
</evidence>
<evidence type="ECO:0008006" key="4">
    <source>
        <dbReference type="Google" id="ProtNLM"/>
    </source>
</evidence>
<dbReference type="Proteomes" id="UP000253141">
    <property type="component" value="Unassembled WGS sequence"/>
</dbReference>
<accession>A0A369I454</accession>
<dbReference type="InterPro" id="IPR053842">
    <property type="entry name" value="NikA-like"/>
</dbReference>
<evidence type="ECO:0000313" key="3">
    <source>
        <dbReference type="Proteomes" id="UP000253141"/>
    </source>
</evidence>
<organism evidence="2 3">
    <name type="scientific">Runella aurantiaca</name>
    <dbReference type="NCBI Taxonomy" id="2282308"/>
    <lineage>
        <taxon>Bacteria</taxon>
        <taxon>Pseudomonadati</taxon>
        <taxon>Bacteroidota</taxon>
        <taxon>Cytophagia</taxon>
        <taxon>Cytophagales</taxon>
        <taxon>Spirosomataceae</taxon>
        <taxon>Runella</taxon>
    </lineage>
</organism>
<dbReference type="Pfam" id="PF21983">
    <property type="entry name" value="NikA-like"/>
    <property type="match status" value="1"/>
</dbReference>
<dbReference type="RefSeq" id="WP_114464596.1">
    <property type="nucleotide sequence ID" value="NZ_QPIW01000049.1"/>
</dbReference>
<sequence>MPQSQSIPPVSAETPPIEAGVTSAPKVSGSETRQRPHVVSFRLKADEYQTLKERAEAASVSMGDYVRAAYLKAEPLRAARRVTPDREAVLLLLAAVNRLGNNVNQIALRLHRDRTVYVEEIPRMTQALETMRDAIVDVLERKGKPSNDNQPQP</sequence>
<gene>
    <name evidence="2" type="ORF">DVG78_29510</name>
</gene>
<dbReference type="AlphaFoldDB" id="A0A369I454"/>
<name>A0A369I454_9BACT</name>
<dbReference type="EMBL" id="QPIW01000049">
    <property type="protein sequence ID" value="RDB02293.1"/>
    <property type="molecule type" value="Genomic_DNA"/>
</dbReference>
<comment type="caution">
    <text evidence="2">The sequence shown here is derived from an EMBL/GenBank/DDBJ whole genome shotgun (WGS) entry which is preliminary data.</text>
</comment>
<reference evidence="2 3" key="1">
    <citation type="submission" date="2018-07" db="EMBL/GenBank/DDBJ databases">
        <title>Genome analysis of Runella aurantiaca.</title>
        <authorList>
            <person name="Yang X."/>
        </authorList>
    </citation>
    <scope>NUCLEOTIDE SEQUENCE [LARGE SCALE GENOMIC DNA]</scope>
    <source>
        <strain evidence="2 3">YX9</strain>
    </source>
</reference>
<keyword evidence="3" id="KW-1185">Reference proteome</keyword>
<proteinExistence type="predicted"/>
<protein>
    <recommendedName>
        <fullName evidence="4">Plasmid mobilization relaxosome protein MobC</fullName>
    </recommendedName>
</protein>